<keyword evidence="3 5" id="KW-1133">Transmembrane helix</keyword>
<dbReference type="InterPro" id="IPR051068">
    <property type="entry name" value="MFS_Domain-Containing_Protein"/>
</dbReference>
<feature type="transmembrane region" description="Helical" evidence="5">
    <location>
        <begin position="397"/>
        <end position="417"/>
    </location>
</feature>
<sequence length="885" mass="98648">MNGYESYFHKSQNPNFARYYIDYGLLKDKIRQFYNRRRSLSKIFRERRGTKISSHEFYRLARDTTTTTTSTTATNNGGVRGGNIAAGTGDNRLPPNHMLTCNGGAGSNYFLYDDDNEREFLLNRKEAMLRLSFMERRELSILLEEQWQIGSTFYTNQLLPQVQQLVDQSNFDAAATHLLETIAFACMNIITYRQLIIRYDAFCWTFNVLPHTLEFTPMAHHPHGMFDLGGVEELEKHIVLGMQWQLDHDATNYNTNNNNKGVGGNVSTSNSAAAVAGGGGGGESYNIWGKKTTITPSSKVEEFTLQVQSFVFLLAQTDSSQDKTAVSRVVFNDKLLAFGMRLMQYLLVGLQSEGFISMRGRHFKKEIEIIGQWRRNNFSTQGDTFQQNLKEIKPENVFPLFLNLVSCFLFMMNSYIIEPSSAYYAEELGSSDAVAGLMIGAAPLFALFSCIGYSYWTNDNYKRPLLFAGTLQFIGNLLYANALSYRRVELCLIGRAVTGLGAPRVINRRYVADATPFSLRTVTSAAFAMATALGAASGPAMSILLDGMSDFEFSLPFLRPQYFNGMTGPGYFMAMNWMIFTTCILFFFTEPTRSGLAELKRREESDVMAENAKKKHLFDEMELAQLPGCKCATQLDSSSLDDILSRQDSLISAIDSPKNGSSANNKRNYCCSCFKHMTRPVVICMSLIYMKRIALECIVGSTSIITKNRFGWNIKTVGTLHLVNGIIVIPVSIFSGYLSTLYEDRYLAIWFLSITLFGMAFLLDISDYVNHEDSGTYNEGEPMAVGPRRYITGSLIAFSGIEACESYVASLMSKVVPSPLAEGTFNSGLLATLVATGGTATGDLFIFLMGLISIRNLLNLLITPGMIIVASSIAVILFNYDLLAV</sequence>
<dbReference type="PANTHER" id="PTHR23510:SF64">
    <property type="entry name" value="INNER MEMBRANE TRANSPORT PROTEIN YAJR"/>
    <property type="match status" value="1"/>
</dbReference>
<keyword evidence="2 5" id="KW-0812">Transmembrane</keyword>
<feature type="transmembrane region" description="Helical" evidence="5">
    <location>
        <begin position="749"/>
        <end position="769"/>
    </location>
</feature>
<protein>
    <recommendedName>
        <fullName evidence="8">SPX domain-containing protein</fullName>
    </recommendedName>
</protein>
<dbReference type="EMBL" id="JALLBG020000233">
    <property type="protein sequence ID" value="KAL3758376.1"/>
    <property type="molecule type" value="Genomic_DNA"/>
</dbReference>
<keyword evidence="4 5" id="KW-0472">Membrane</keyword>
<evidence type="ECO:0000256" key="4">
    <source>
        <dbReference type="ARBA" id="ARBA00023136"/>
    </source>
</evidence>
<dbReference type="GO" id="GO:0016020">
    <property type="term" value="C:membrane"/>
    <property type="evidence" value="ECO:0007669"/>
    <property type="project" value="UniProtKB-SubCell"/>
</dbReference>
<reference evidence="6 7" key="1">
    <citation type="submission" date="2024-10" db="EMBL/GenBank/DDBJ databases">
        <title>Updated reference genomes for cyclostephanoid diatoms.</title>
        <authorList>
            <person name="Roberts W.R."/>
            <person name="Alverson A.J."/>
        </authorList>
    </citation>
    <scope>NUCLEOTIDE SEQUENCE [LARGE SCALE GENOMIC DNA]</scope>
    <source>
        <strain evidence="6 7">AJA232-27</strain>
    </source>
</reference>
<evidence type="ECO:0000256" key="3">
    <source>
        <dbReference type="ARBA" id="ARBA00022989"/>
    </source>
</evidence>
<evidence type="ECO:0008006" key="8">
    <source>
        <dbReference type="Google" id="ProtNLM"/>
    </source>
</evidence>
<keyword evidence="7" id="KW-1185">Reference proteome</keyword>
<gene>
    <name evidence="6" type="ORF">ACHAWU_005046</name>
</gene>
<evidence type="ECO:0000256" key="2">
    <source>
        <dbReference type="ARBA" id="ARBA00022692"/>
    </source>
</evidence>
<evidence type="ECO:0000256" key="1">
    <source>
        <dbReference type="ARBA" id="ARBA00004141"/>
    </source>
</evidence>
<evidence type="ECO:0000313" key="6">
    <source>
        <dbReference type="EMBL" id="KAL3758376.1"/>
    </source>
</evidence>
<accession>A0ABD3M8R7</accession>
<dbReference type="Proteomes" id="UP001530293">
    <property type="component" value="Unassembled WGS sequence"/>
</dbReference>
<name>A0ABD3M8R7_9STRA</name>
<dbReference type="Gene3D" id="1.20.1250.20">
    <property type="entry name" value="MFS general substrate transporter like domains"/>
    <property type="match status" value="1"/>
</dbReference>
<feature type="transmembrane region" description="Helical" evidence="5">
    <location>
        <begin position="858"/>
        <end position="880"/>
    </location>
</feature>
<dbReference type="Pfam" id="PF07690">
    <property type="entry name" value="MFS_1"/>
    <property type="match status" value="1"/>
</dbReference>
<dbReference type="PANTHER" id="PTHR23510">
    <property type="entry name" value="INNER MEMBRANE TRANSPORT PROTEIN YAJR"/>
    <property type="match status" value="1"/>
</dbReference>
<dbReference type="InterPro" id="IPR011701">
    <property type="entry name" value="MFS"/>
</dbReference>
<evidence type="ECO:0000313" key="7">
    <source>
        <dbReference type="Proteomes" id="UP001530293"/>
    </source>
</evidence>
<feature type="transmembrane region" description="Helical" evidence="5">
    <location>
        <begin position="525"/>
        <end position="548"/>
    </location>
</feature>
<comment type="subcellular location">
    <subcellularLocation>
        <location evidence="1">Membrane</location>
        <topology evidence="1">Multi-pass membrane protein</topology>
    </subcellularLocation>
</comment>
<feature type="transmembrane region" description="Helical" evidence="5">
    <location>
        <begin position="717"/>
        <end position="737"/>
    </location>
</feature>
<comment type="caution">
    <text evidence="6">The sequence shown here is derived from an EMBL/GenBank/DDBJ whole genome shotgun (WGS) entry which is preliminary data.</text>
</comment>
<feature type="transmembrane region" description="Helical" evidence="5">
    <location>
        <begin position="568"/>
        <end position="588"/>
    </location>
</feature>
<dbReference type="AlphaFoldDB" id="A0ABD3M8R7"/>
<organism evidence="6 7">
    <name type="scientific">Discostella pseudostelligera</name>
    <dbReference type="NCBI Taxonomy" id="259834"/>
    <lineage>
        <taxon>Eukaryota</taxon>
        <taxon>Sar</taxon>
        <taxon>Stramenopiles</taxon>
        <taxon>Ochrophyta</taxon>
        <taxon>Bacillariophyta</taxon>
        <taxon>Coscinodiscophyceae</taxon>
        <taxon>Thalassiosirophycidae</taxon>
        <taxon>Stephanodiscales</taxon>
        <taxon>Stephanodiscaceae</taxon>
        <taxon>Discostella</taxon>
    </lineage>
</organism>
<evidence type="ECO:0000256" key="5">
    <source>
        <dbReference type="SAM" id="Phobius"/>
    </source>
</evidence>
<feature type="transmembrane region" description="Helical" evidence="5">
    <location>
        <begin position="829"/>
        <end position="851"/>
    </location>
</feature>
<feature type="transmembrane region" description="Helical" evidence="5">
    <location>
        <begin position="437"/>
        <end position="456"/>
    </location>
</feature>
<dbReference type="InterPro" id="IPR036259">
    <property type="entry name" value="MFS_trans_sf"/>
</dbReference>
<dbReference type="SUPFAM" id="SSF103473">
    <property type="entry name" value="MFS general substrate transporter"/>
    <property type="match status" value="1"/>
</dbReference>
<proteinExistence type="predicted"/>